<protein>
    <recommendedName>
        <fullName evidence="4">Pyrimidine deaminase</fullName>
    </recommendedName>
</protein>
<comment type="caution">
    <text evidence="2">The sequence shown here is derived from an EMBL/GenBank/DDBJ whole genome shotgun (WGS) entry which is preliminary data.</text>
</comment>
<feature type="region of interest" description="Disordered" evidence="1">
    <location>
        <begin position="27"/>
        <end position="60"/>
    </location>
</feature>
<dbReference type="InterPro" id="IPR049708">
    <property type="entry name" value="PP0621-like"/>
</dbReference>
<evidence type="ECO:0008006" key="4">
    <source>
        <dbReference type="Google" id="ProtNLM"/>
    </source>
</evidence>
<dbReference type="EMBL" id="LROM01000131">
    <property type="protein sequence ID" value="OEZ94598.1"/>
    <property type="molecule type" value="Genomic_DNA"/>
</dbReference>
<name>A0A1E7WCB6_9BURK</name>
<dbReference type="NCBIfam" id="NF041023">
    <property type="entry name" value="PP0621_fam"/>
    <property type="match status" value="1"/>
</dbReference>
<dbReference type="PATRIC" id="fig|762836.4.peg.4680"/>
<dbReference type="AlphaFoldDB" id="A0A1E7WCB6"/>
<evidence type="ECO:0000313" key="2">
    <source>
        <dbReference type="EMBL" id="OEZ94598.1"/>
    </source>
</evidence>
<evidence type="ECO:0000256" key="1">
    <source>
        <dbReference type="SAM" id="MobiDB-lite"/>
    </source>
</evidence>
<feature type="compositionally biased region" description="Basic and acidic residues" evidence="1">
    <location>
        <begin position="27"/>
        <end position="37"/>
    </location>
</feature>
<dbReference type="OrthoDB" id="9814432at2"/>
<proteinExistence type="predicted"/>
<accession>A0A1E7WCB6</accession>
<gene>
    <name evidence="2" type="ORF">DUPY_45510</name>
</gene>
<organism evidence="2 3">
    <name type="scientific">Duganella phyllosphaerae</name>
    <dbReference type="NCBI Taxonomy" id="762836"/>
    <lineage>
        <taxon>Bacteria</taxon>
        <taxon>Pseudomonadati</taxon>
        <taxon>Pseudomonadota</taxon>
        <taxon>Betaproteobacteria</taxon>
        <taxon>Burkholderiales</taxon>
        <taxon>Oxalobacteraceae</taxon>
        <taxon>Telluria group</taxon>
        <taxon>Duganella</taxon>
    </lineage>
</organism>
<dbReference type="Proteomes" id="UP000175989">
    <property type="component" value="Unassembled WGS sequence"/>
</dbReference>
<sequence length="101" mass="11036">MSRILFWTALICLVVFAIRSKIRGAQKRAEQQMREAQQRQQAQASGGYAPHATPRATSQAAIEAETMLECAHCGVFFPASEAVRFDGAIYCSKAHAALPPN</sequence>
<dbReference type="RefSeq" id="WP_070251406.1">
    <property type="nucleotide sequence ID" value="NZ_LROM01000131.1"/>
</dbReference>
<keyword evidence="3" id="KW-1185">Reference proteome</keyword>
<evidence type="ECO:0000313" key="3">
    <source>
        <dbReference type="Proteomes" id="UP000175989"/>
    </source>
</evidence>
<reference evidence="3" key="1">
    <citation type="journal article" date="2016" name="Front. Microbiol.">
        <title>Molecular Keys to the Janthinobacterium and Duganella spp. Interaction with the Plant Pathogen Fusarium graminearum.</title>
        <authorList>
            <person name="Haack F.S."/>
            <person name="Poehlein A."/>
            <person name="Kroger C."/>
            <person name="Voigt C.A."/>
            <person name="Piepenbring M."/>
            <person name="Bode H.B."/>
            <person name="Daniel R."/>
            <person name="Schafer W."/>
            <person name="Streit W.R."/>
        </authorList>
    </citation>
    <scope>NUCLEOTIDE SEQUENCE [LARGE SCALE GENOMIC DNA]</scope>
    <source>
        <strain evidence="3">T54</strain>
    </source>
</reference>